<dbReference type="Proteomes" id="UP001149822">
    <property type="component" value="Unassembled WGS sequence"/>
</dbReference>
<evidence type="ECO:0000313" key="1">
    <source>
        <dbReference type="EMBL" id="MCZ0961108.1"/>
    </source>
</evidence>
<organism evidence="1 2">
    <name type="scientific">Paracoccus benzoatiresistens</name>
    <dbReference type="NCBI Taxonomy" id="2997341"/>
    <lineage>
        <taxon>Bacteria</taxon>
        <taxon>Pseudomonadati</taxon>
        <taxon>Pseudomonadota</taxon>
        <taxon>Alphaproteobacteria</taxon>
        <taxon>Rhodobacterales</taxon>
        <taxon>Paracoccaceae</taxon>
        <taxon>Paracoccus</taxon>
    </lineage>
</organism>
<sequence length="100" mass="10829">HCTEQTALPNAGALWAQVFAAIGLKVAPTASGCCGMAGLFGHQERHQAMSRRLYNMSWRDQVEGEAPVLATGFSCRCQAERFSGKGLRHPLGMIADRLRA</sequence>
<feature type="non-terminal residue" evidence="1">
    <location>
        <position position="1"/>
    </location>
</feature>
<gene>
    <name evidence="1" type="ORF">OU682_05685</name>
</gene>
<comment type="caution">
    <text evidence="1">The sequence shown here is derived from an EMBL/GenBank/DDBJ whole genome shotgun (WGS) entry which is preliminary data.</text>
</comment>
<name>A0ABT4J1Z1_9RHOB</name>
<dbReference type="EMBL" id="JAPTYD010000004">
    <property type="protein sequence ID" value="MCZ0961108.1"/>
    <property type="molecule type" value="Genomic_DNA"/>
</dbReference>
<protein>
    <submittedName>
        <fullName evidence="1">FAD-binding oxidoreductase</fullName>
    </submittedName>
</protein>
<proteinExistence type="predicted"/>
<evidence type="ECO:0000313" key="2">
    <source>
        <dbReference type="Proteomes" id="UP001149822"/>
    </source>
</evidence>
<keyword evidence="2" id="KW-1185">Reference proteome</keyword>
<accession>A0ABT4J1Z1</accession>
<reference evidence="1" key="1">
    <citation type="submission" date="2022-12" db="EMBL/GenBank/DDBJ databases">
        <title>Paracoccus sp. EF6 isolated from a lake water.</title>
        <authorList>
            <person name="Liu H."/>
        </authorList>
    </citation>
    <scope>NUCLEOTIDE SEQUENCE</scope>
    <source>
        <strain evidence="1">EF6</strain>
    </source>
</reference>